<organism evidence="5 6">
    <name type="scientific">Candidatus Falkowbacteria bacterium RIFOXYA2_FULL_47_9</name>
    <dbReference type="NCBI Taxonomy" id="1797995"/>
    <lineage>
        <taxon>Bacteria</taxon>
        <taxon>Candidatus Falkowiibacteriota</taxon>
    </lineage>
</organism>
<dbReference type="Proteomes" id="UP000178925">
    <property type="component" value="Unassembled WGS sequence"/>
</dbReference>
<dbReference type="InterPro" id="IPR001310">
    <property type="entry name" value="Histidine_triad_HIT"/>
</dbReference>
<feature type="short sequence motif" description="Histidine triad motif" evidence="2 3">
    <location>
        <begin position="96"/>
        <end position="100"/>
    </location>
</feature>
<proteinExistence type="predicted"/>
<dbReference type="InterPro" id="IPR011146">
    <property type="entry name" value="HIT-like"/>
</dbReference>
<dbReference type="GO" id="GO:0047627">
    <property type="term" value="F:adenylylsulfatase activity"/>
    <property type="evidence" value="ECO:0007669"/>
    <property type="project" value="TreeGrafter"/>
</dbReference>
<dbReference type="AlphaFoldDB" id="A0A1F5SJ61"/>
<comment type="caution">
    <text evidence="5">The sequence shown here is derived from an EMBL/GenBank/DDBJ whole genome shotgun (WGS) entry which is preliminary data.</text>
</comment>
<dbReference type="SUPFAM" id="SSF54197">
    <property type="entry name" value="HIT-like"/>
    <property type="match status" value="1"/>
</dbReference>
<protein>
    <recommendedName>
        <fullName evidence="4">HIT domain-containing protein</fullName>
    </recommendedName>
</protein>
<evidence type="ECO:0000256" key="3">
    <source>
        <dbReference type="PROSITE-ProRule" id="PRU00464"/>
    </source>
</evidence>
<dbReference type="Gene3D" id="3.30.428.10">
    <property type="entry name" value="HIT-like"/>
    <property type="match status" value="1"/>
</dbReference>
<dbReference type="EMBL" id="MFGC01000033">
    <property type="protein sequence ID" value="OGF26682.1"/>
    <property type="molecule type" value="Genomic_DNA"/>
</dbReference>
<gene>
    <name evidence="5" type="ORF">A2242_01795</name>
</gene>
<dbReference type="Pfam" id="PF01230">
    <property type="entry name" value="HIT"/>
    <property type="match status" value="1"/>
</dbReference>
<dbReference type="CDD" id="cd01277">
    <property type="entry name" value="HINT_subgroup"/>
    <property type="match status" value="1"/>
</dbReference>
<evidence type="ECO:0000256" key="1">
    <source>
        <dbReference type="PIRSR" id="PIRSR601310-1"/>
    </source>
</evidence>
<dbReference type="PANTHER" id="PTHR47670">
    <property type="entry name" value="ADENYLYLSULFATASE HINT3"/>
    <property type="match status" value="1"/>
</dbReference>
<name>A0A1F5SJ61_9BACT</name>
<reference evidence="5 6" key="1">
    <citation type="journal article" date="2016" name="Nat. Commun.">
        <title>Thousands of microbial genomes shed light on interconnected biogeochemical processes in an aquifer system.</title>
        <authorList>
            <person name="Anantharaman K."/>
            <person name="Brown C.T."/>
            <person name="Hug L.A."/>
            <person name="Sharon I."/>
            <person name="Castelle C.J."/>
            <person name="Probst A.J."/>
            <person name="Thomas B.C."/>
            <person name="Singh A."/>
            <person name="Wilkins M.J."/>
            <person name="Karaoz U."/>
            <person name="Brodie E.L."/>
            <person name="Williams K.H."/>
            <person name="Hubbard S.S."/>
            <person name="Banfield J.F."/>
        </authorList>
    </citation>
    <scope>NUCLEOTIDE SEQUENCE [LARGE SCALE GENOMIC DNA]</scope>
</reference>
<sequence>MDCIFCKIVTGEIPSYKIYEDENVLAFLDITPVNPGHTLVIPKKHYKNIIDTPDELLQGMALAVKKIAPAIIKAVKADAWNLGANNGAVAGQIVMHTHWHIMPRFTNDGHHLWYGKPYADGEIAEVAQRITDNIKIR</sequence>
<evidence type="ECO:0000313" key="6">
    <source>
        <dbReference type="Proteomes" id="UP000178925"/>
    </source>
</evidence>
<dbReference type="InterPro" id="IPR039384">
    <property type="entry name" value="HINT"/>
</dbReference>
<dbReference type="GO" id="GO:0006790">
    <property type="term" value="P:sulfur compound metabolic process"/>
    <property type="evidence" value="ECO:0007669"/>
    <property type="project" value="TreeGrafter"/>
</dbReference>
<accession>A0A1F5SJ61</accession>
<evidence type="ECO:0000256" key="2">
    <source>
        <dbReference type="PIRSR" id="PIRSR601310-3"/>
    </source>
</evidence>
<dbReference type="GO" id="GO:0009150">
    <property type="term" value="P:purine ribonucleotide metabolic process"/>
    <property type="evidence" value="ECO:0007669"/>
    <property type="project" value="TreeGrafter"/>
</dbReference>
<feature type="active site" description="Tele-AMP-histidine intermediate" evidence="1">
    <location>
        <position position="98"/>
    </location>
</feature>
<dbReference type="PANTHER" id="PTHR47670:SF1">
    <property type="entry name" value="ADENYLYLSULFATASE HINT3"/>
    <property type="match status" value="1"/>
</dbReference>
<evidence type="ECO:0000313" key="5">
    <source>
        <dbReference type="EMBL" id="OGF26682.1"/>
    </source>
</evidence>
<dbReference type="PRINTS" id="PR00332">
    <property type="entry name" value="HISTRIAD"/>
</dbReference>
<dbReference type="PROSITE" id="PS51084">
    <property type="entry name" value="HIT_2"/>
    <property type="match status" value="1"/>
</dbReference>
<dbReference type="STRING" id="1797995.A2242_01795"/>
<dbReference type="InterPro" id="IPR036265">
    <property type="entry name" value="HIT-like_sf"/>
</dbReference>
<feature type="domain" description="HIT" evidence="4">
    <location>
        <begin position="4"/>
        <end position="111"/>
    </location>
</feature>
<evidence type="ECO:0000259" key="4">
    <source>
        <dbReference type="PROSITE" id="PS51084"/>
    </source>
</evidence>